<evidence type="ECO:0000256" key="5">
    <source>
        <dbReference type="ARBA" id="ARBA00023136"/>
    </source>
</evidence>
<dbReference type="Pfam" id="PF07715">
    <property type="entry name" value="Plug"/>
    <property type="match status" value="1"/>
</dbReference>
<evidence type="ECO:0000256" key="7">
    <source>
        <dbReference type="PROSITE-ProRule" id="PRU01360"/>
    </source>
</evidence>
<dbReference type="Pfam" id="PF13715">
    <property type="entry name" value="CarbopepD_reg_2"/>
    <property type="match status" value="1"/>
</dbReference>
<evidence type="ECO:0000256" key="1">
    <source>
        <dbReference type="ARBA" id="ARBA00004571"/>
    </source>
</evidence>
<dbReference type="SUPFAM" id="SSF49464">
    <property type="entry name" value="Carboxypeptidase regulatory domain-like"/>
    <property type="match status" value="1"/>
</dbReference>
<dbReference type="NCBIfam" id="TIGR04057">
    <property type="entry name" value="SusC_RagA_signa"/>
    <property type="match status" value="1"/>
</dbReference>
<accession>A0A7W6I072</accession>
<protein>
    <submittedName>
        <fullName evidence="10">TonB-linked SusC/RagA family outer membrane protein</fullName>
    </submittedName>
</protein>
<feature type="domain" description="Secretin/TonB short N-terminal" evidence="9">
    <location>
        <begin position="47"/>
        <end position="98"/>
    </location>
</feature>
<dbReference type="EMBL" id="JACIES010000013">
    <property type="protein sequence ID" value="MBB4027840.1"/>
    <property type="molecule type" value="Genomic_DNA"/>
</dbReference>
<dbReference type="GeneID" id="93101550"/>
<organism evidence="10 11">
    <name type="scientific">Butyricimonas faecihominis</name>
    <dbReference type="NCBI Taxonomy" id="1472416"/>
    <lineage>
        <taxon>Bacteria</taxon>
        <taxon>Pseudomonadati</taxon>
        <taxon>Bacteroidota</taxon>
        <taxon>Bacteroidia</taxon>
        <taxon>Bacteroidales</taxon>
        <taxon>Odoribacteraceae</taxon>
        <taxon>Butyricimonas</taxon>
    </lineage>
</organism>
<evidence type="ECO:0000313" key="10">
    <source>
        <dbReference type="EMBL" id="MBB4027840.1"/>
    </source>
</evidence>
<dbReference type="InterPro" id="IPR011662">
    <property type="entry name" value="Secretin/TonB_short_N"/>
</dbReference>
<dbReference type="InterPro" id="IPR023997">
    <property type="entry name" value="TonB-dep_OMP_SusC/RagA_CS"/>
</dbReference>
<proteinExistence type="inferred from homology"/>
<gene>
    <name evidence="10" type="ORF">GGR14_003654</name>
</gene>
<keyword evidence="11" id="KW-1185">Reference proteome</keyword>
<dbReference type="SMART" id="SM00965">
    <property type="entry name" value="STN"/>
    <property type="match status" value="1"/>
</dbReference>
<comment type="caution">
    <text evidence="10">The sequence shown here is derived from an EMBL/GenBank/DDBJ whole genome shotgun (WGS) entry which is preliminary data.</text>
</comment>
<dbReference type="Pfam" id="PF07660">
    <property type="entry name" value="STN"/>
    <property type="match status" value="1"/>
</dbReference>
<evidence type="ECO:0000256" key="4">
    <source>
        <dbReference type="ARBA" id="ARBA00022692"/>
    </source>
</evidence>
<evidence type="ECO:0000256" key="3">
    <source>
        <dbReference type="ARBA" id="ARBA00022452"/>
    </source>
</evidence>
<dbReference type="Gene3D" id="2.170.130.10">
    <property type="entry name" value="TonB-dependent receptor, plug domain"/>
    <property type="match status" value="1"/>
</dbReference>
<comment type="subcellular location">
    <subcellularLocation>
        <location evidence="1 7">Cell outer membrane</location>
        <topology evidence="1 7">Multi-pass membrane protein</topology>
    </subcellularLocation>
</comment>
<keyword evidence="5 7" id="KW-0472">Membrane</keyword>
<keyword evidence="2 7" id="KW-0813">Transport</keyword>
<feature type="signal peptide" evidence="8">
    <location>
        <begin position="1"/>
        <end position="16"/>
    </location>
</feature>
<dbReference type="Proteomes" id="UP000546007">
    <property type="component" value="Unassembled WGS sequence"/>
</dbReference>
<dbReference type="Gene3D" id="2.60.40.1120">
    <property type="entry name" value="Carboxypeptidase-like, regulatory domain"/>
    <property type="match status" value="1"/>
</dbReference>
<dbReference type="InterPro" id="IPR023996">
    <property type="entry name" value="TonB-dep_OMP_SusC/RagA"/>
</dbReference>
<feature type="chain" id="PRO_5030793833" evidence="8">
    <location>
        <begin position="17"/>
        <end position="1088"/>
    </location>
</feature>
<keyword evidence="6 7" id="KW-0998">Cell outer membrane</keyword>
<evidence type="ECO:0000256" key="2">
    <source>
        <dbReference type="ARBA" id="ARBA00022448"/>
    </source>
</evidence>
<dbReference type="Gene3D" id="2.40.170.20">
    <property type="entry name" value="TonB-dependent receptor, beta-barrel domain"/>
    <property type="match status" value="1"/>
</dbReference>
<dbReference type="SUPFAM" id="SSF56935">
    <property type="entry name" value="Porins"/>
    <property type="match status" value="1"/>
</dbReference>
<dbReference type="PROSITE" id="PS52016">
    <property type="entry name" value="TONB_DEPENDENT_REC_3"/>
    <property type="match status" value="1"/>
</dbReference>
<name>A0A7W6I072_9BACT</name>
<evidence type="ECO:0000256" key="8">
    <source>
        <dbReference type="SAM" id="SignalP"/>
    </source>
</evidence>
<dbReference type="RefSeq" id="WP_151412149.1">
    <property type="nucleotide sequence ID" value="NZ_AP028155.1"/>
</dbReference>
<dbReference type="OrthoDB" id="1098505at2"/>
<reference evidence="10 11" key="1">
    <citation type="submission" date="2020-08" db="EMBL/GenBank/DDBJ databases">
        <title>Genomic Encyclopedia of Type Strains, Phase IV (KMG-IV): sequencing the most valuable type-strain genomes for metagenomic binning, comparative biology and taxonomic classification.</title>
        <authorList>
            <person name="Goeker M."/>
        </authorList>
    </citation>
    <scope>NUCLEOTIDE SEQUENCE [LARGE SCALE GENOMIC DNA]</scope>
    <source>
        <strain evidence="10 11">DSM 105721</strain>
    </source>
</reference>
<dbReference type="InterPro" id="IPR036942">
    <property type="entry name" value="Beta-barrel_TonB_sf"/>
</dbReference>
<dbReference type="GO" id="GO:0009279">
    <property type="term" value="C:cell outer membrane"/>
    <property type="evidence" value="ECO:0007669"/>
    <property type="project" value="UniProtKB-SubCell"/>
</dbReference>
<keyword evidence="8" id="KW-0732">Signal</keyword>
<dbReference type="NCBIfam" id="TIGR04056">
    <property type="entry name" value="OMP_RagA_SusC"/>
    <property type="match status" value="1"/>
</dbReference>
<evidence type="ECO:0000259" key="9">
    <source>
        <dbReference type="SMART" id="SM00965"/>
    </source>
</evidence>
<sequence length="1088" mass="123574">MKFLCFFFLLSVSVSAASYSQNARFTLTLENVALTDVFSTIRKSSEFTFIYNMDDVRNIRVKSINVHEATIQEILDEVLRNTGFVYQIEDYVIVIQPQETKEEKKSLRLKGWVRDKKKEPLPGVTVRMVGVSLGTATNAQGWFAIDLPVTKGEVEFSFVGYKKQKITFTEKTDTLQIVMEEDFQQVEEVVVTGIFNKPKESFTGAVTTISQEEIRTHYSRNLIQTLASLDPSLRIIQNNAQGSNPNALPELQLRGASTLLSADDIRDQKSNYELNQPLFIMDGFEVTLERVMDLNDNEIESITILKDASATALYGSRGANGVIVITSLRPKAGKISVTYSGKVKVEIPDLSSYDNLTNAREKLELERVYGVWDDSSLQELYQSLKDVVDSGVNYNWAKEPLRTGVGQQHILNIMGGVEAWRFRFDLFYDETIGVMKGSDRTNFNGSMEIDYVHGKWNVRQLLTIGLNTSEDSPYGQFSDYVRMNRYWEPYDENGELIEQYYHPNATALIDNPMYNKEVGCWNESKYTSLRSTTQARFDISEAFQITAMLGLTKKMGTQDSFIPPTHKYYDSEENIEQKGSYGRGEKTESLWETRWALNYAKTFNEKHMLTVGIAGEMSETKYDNVSWSATGFLTSDIDHLATSLGYPSTGGTYGSESTSRRVSLSGFCNYYYDTRYFIDLTYRLDGGSSFGKNSRFSSFYALGVGWTLSKEEFIIEHLPFISNWQFRYSYGVSGNMAFSPEQSMEVFNRETNYTYNGGVGVKMATFANPNLKQQNTFQHNVGMNLSLFKDRITFNLNYYRKLTDNTLTDIYIPASHGFTTVKGNVGEVRNEGYDGSISFNVLRSEKFNWNLSGSFSHNKETLVKLAEGFKNSLKYYDTSMGSATTYLRYREGHSMTAVYGLRTIGVDPLSGQRVFLTKDGEMTMYQNGKDLVYLGDSQPKVNGSIHTTISYGGLSVSLGFGLQWGGVAENFTELNKRENLNLTYNVDRQVLKDGWKKAGDEALYKRQGAYVVNTYGCDMFIHKNNIFNLNSINVRYNFPRKLIKKLGMEMLSISTDLTDIFYFSTIHRERGTSYPYSINPNLSISCSF</sequence>
<dbReference type="InterPro" id="IPR037066">
    <property type="entry name" value="Plug_dom_sf"/>
</dbReference>
<dbReference type="InterPro" id="IPR008969">
    <property type="entry name" value="CarboxyPept-like_regulatory"/>
</dbReference>
<evidence type="ECO:0000313" key="11">
    <source>
        <dbReference type="Proteomes" id="UP000546007"/>
    </source>
</evidence>
<evidence type="ECO:0000256" key="6">
    <source>
        <dbReference type="ARBA" id="ARBA00023237"/>
    </source>
</evidence>
<dbReference type="InterPro" id="IPR012910">
    <property type="entry name" value="Plug_dom"/>
</dbReference>
<dbReference type="AlphaFoldDB" id="A0A7W6I072"/>
<keyword evidence="3 7" id="KW-1134">Transmembrane beta strand</keyword>
<dbReference type="InterPro" id="IPR039426">
    <property type="entry name" value="TonB-dep_rcpt-like"/>
</dbReference>
<comment type="similarity">
    <text evidence="7">Belongs to the TonB-dependent receptor family.</text>
</comment>
<keyword evidence="4 7" id="KW-0812">Transmembrane</keyword>